<dbReference type="AlphaFoldDB" id="A0A016TPZ8"/>
<accession>A0A016TPZ8</accession>
<dbReference type="Pfam" id="PF10320">
    <property type="entry name" value="7TM_GPCR_Srsx"/>
    <property type="match status" value="1"/>
</dbReference>
<comment type="caution">
    <text evidence="2">The sequence shown here is derived from an EMBL/GenBank/DDBJ whole genome shotgun (WGS) entry which is preliminary data.</text>
</comment>
<gene>
    <name evidence="2" type="primary">Acey_s0087.g2053</name>
    <name evidence="2" type="ORF">Y032_0087g2053</name>
</gene>
<organism evidence="2 3">
    <name type="scientific">Ancylostoma ceylanicum</name>
    <dbReference type="NCBI Taxonomy" id="53326"/>
    <lineage>
        <taxon>Eukaryota</taxon>
        <taxon>Metazoa</taxon>
        <taxon>Ecdysozoa</taxon>
        <taxon>Nematoda</taxon>
        <taxon>Chromadorea</taxon>
        <taxon>Rhabditida</taxon>
        <taxon>Rhabditina</taxon>
        <taxon>Rhabditomorpha</taxon>
        <taxon>Strongyloidea</taxon>
        <taxon>Ancylostomatidae</taxon>
        <taxon>Ancylostomatinae</taxon>
        <taxon>Ancylostoma</taxon>
    </lineage>
</organism>
<keyword evidence="1" id="KW-0812">Transmembrane</keyword>
<dbReference type="InterPro" id="IPR019424">
    <property type="entry name" value="7TM_GPCR_Srsx"/>
</dbReference>
<evidence type="ECO:0000313" key="2">
    <source>
        <dbReference type="EMBL" id="EYC04513.1"/>
    </source>
</evidence>
<name>A0A016TPZ8_9BILA</name>
<dbReference type="EMBL" id="JARK01001423">
    <property type="protein sequence ID" value="EYC04513.1"/>
    <property type="molecule type" value="Genomic_DNA"/>
</dbReference>
<keyword evidence="1" id="KW-0472">Membrane</keyword>
<dbReference type="Proteomes" id="UP000024635">
    <property type="component" value="Unassembled WGS sequence"/>
</dbReference>
<keyword evidence="1" id="KW-1133">Transmembrane helix</keyword>
<dbReference type="OrthoDB" id="5873055at2759"/>
<sequence length="86" mass="10411">MTTHLAEYLVWQEIWRSSYRKFKTVPYLVVLCTPSWIFALFFTIYGWVMIDNEILQFCNVIFSKFRLSLRLLQRLGIDEQVTVREV</sequence>
<feature type="transmembrane region" description="Helical" evidence="1">
    <location>
        <begin position="25"/>
        <end position="48"/>
    </location>
</feature>
<evidence type="ECO:0000256" key="1">
    <source>
        <dbReference type="SAM" id="Phobius"/>
    </source>
</evidence>
<evidence type="ECO:0000313" key="3">
    <source>
        <dbReference type="Proteomes" id="UP000024635"/>
    </source>
</evidence>
<protein>
    <submittedName>
        <fullName evidence="2">Uncharacterized protein</fullName>
    </submittedName>
</protein>
<proteinExistence type="predicted"/>
<reference evidence="3" key="1">
    <citation type="journal article" date="2015" name="Nat. Genet.">
        <title>The genome and transcriptome of the zoonotic hookworm Ancylostoma ceylanicum identify infection-specific gene families.</title>
        <authorList>
            <person name="Schwarz E.M."/>
            <person name="Hu Y."/>
            <person name="Antoshechkin I."/>
            <person name="Miller M.M."/>
            <person name="Sternberg P.W."/>
            <person name="Aroian R.V."/>
        </authorList>
    </citation>
    <scope>NUCLEOTIDE SEQUENCE</scope>
    <source>
        <strain evidence="3">HY135</strain>
    </source>
</reference>
<keyword evidence="3" id="KW-1185">Reference proteome</keyword>